<dbReference type="STRING" id="1186196.SAMN04489841_1476"/>
<dbReference type="AlphaFoldDB" id="A0A1H9F5N4"/>
<accession>A0A1H9F5N4</accession>
<evidence type="ECO:0000313" key="2">
    <source>
        <dbReference type="EMBL" id="SEQ33232.1"/>
    </source>
</evidence>
<proteinExistence type="predicted"/>
<gene>
    <name evidence="2" type="ORF">SAMN04489841_1476</name>
</gene>
<keyword evidence="1" id="KW-1133">Transmembrane helix</keyword>
<keyword evidence="3" id="KW-1185">Reference proteome</keyword>
<evidence type="ECO:0000313" key="3">
    <source>
        <dbReference type="Proteomes" id="UP000199114"/>
    </source>
</evidence>
<sequence length="131" mass="13534">MSWQPIDVAASAVLAFVAGVALWPPRHVYWVRVSSVLGESLTLGAVGVLAVIVGVVAVALLELRLSAFVGGVLLAYAVGMALIAVVLEPISPVHLVLYGGLIACFVLGAVITTRRRDAGNSAADSSRRTAE</sequence>
<protein>
    <submittedName>
        <fullName evidence="2">Uncharacterized protein</fullName>
    </submittedName>
</protein>
<evidence type="ECO:0000256" key="1">
    <source>
        <dbReference type="SAM" id="Phobius"/>
    </source>
</evidence>
<feature type="transmembrane region" description="Helical" evidence="1">
    <location>
        <begin position="43"/>
        <end position="61"/>
    </location>
</feature>
<keyword evidence="1" id="KW-0812">Transmembrane</keyword>
<dbReference type="EMBL" id="FOFD01000002">
    <property type="protein sequence ID" value="SEQ33232.1"/>
    <property type="molecule type" value="Genomic_DNA"/>
</dbReference>
<dbReference type="OrthoDB" id="178106at2157"/>
<name>A0A1H9F5N4_9EURY</name>
<keyword evidence="1" id="KW-0472">Membrane</keyword>
<dbReference type="RefSeq" id="WP_175480070.1">
    <property type="nucleotide sequence ID" value="NZ_FOFD01000002.1"/>
</dbReference>
<feature type="transmembrane region" description="Helical" evidence="1">
    <location>
        <begin position="93"/>
        <end position="111"/>
    </location>
</feature>
<reference evidence="3" key="1">
    <citation type="submission" date="2016-10" db="EMBL/GenBank/DDBJ databases">
        <authorList>
            <person name="Varghese N."/>
            <person name="Submissions S."/>
        </authorList>
    </citation>
    <scope>NUCLEOTIDE SEQUENCE [LARGE SCALE GENOMIC DNA]</scope>
    <source>
        <strain evidence="3">DSM 25055</strain>
    </source>
</reference>
<dbReference type="Proteomes" id="UP000199114">
    <property type="component" value="Unassembled WGS sequence"/>
</dbReference>
<feature type="transmembrane region" description="Helical" evidence="1">
    <location>
        <begin position="68"/>
        <end position="87"/>
    </location>
</feature>
<organism evidence="2 3">
    <name type="scientific">Natrinema salaciae</name>
    <dbReference type="NCBI Taxonomy" id="1186196"/>
    <lineage>
        <taxon>Archaea</taxon>
        <taxon>Methanobacteriati</taxon>
        <taxon>Methanobacteriota</taxon>
        <taxon>Stenosarchaea group</taxon>
        <taxon>Halobacteria</taxon>
        <taxon>Halobacteriales</taxon>
        <taxon>Natrialbaceae</taxon>
        <taxon>Natrinema</taxon>
    </lineage>
</organism>
<feature type="transmembrane region" description="Helical" evidence="1">
    <location>
        <begin position="7"/>
        <end position="23"/>
    </location>
</feature>